<protein>
    <recommendedName>
        <fullName evidence="5">EGF-like domain-containing protein</fullName>
    </recommendedName>
</protein>
<reference evidence="3 4" key="1">
    <citation type="submission" date="2014-11" db="EMBL/GenBank/DDBJ databases">
        <authorList>
            <person name="Zhu J."/>
            <person name="Qi W."/>
            <person name="Song R."/>
        </authorList>
    </citation>
    <scope>NUCLEOTIDE SEQUENCE [LARGE SCALE GENOMIC DNA]</scope>
</reference>
<gene>
    <name evidence="3" type="ORF">Vbra_12642</name>
</gene>
<keyword evidence="2" id="KW-0732">Signal</keyword>
<feature type="compositionally biased region" description="Basic and acidic residues" evidence="1">
    <location>
        <begin position="146"/>
        <end position="162"/>
    </location>
</feature>
<proteinExistence type="predicted"/>
<feature type="chain" id="PRO_5005187990" description="EGF-like domain-containing protein" evidence="2">
    <location>
        <begin position="22"/>
        <end position="178"/>
    </location>
</feature>
<sequence length="178" mass="18362">MSLSSFVAATAAILLVGPSLAQDSNLKRPKPQGTVSQNGTRAAECEPTAEACRCAVGSALCKTILPEMGLCVQGDSCLVPALRCERCNQGRRGTCLTPLGGCNSIADCEEPCTRCSGNGLLAGQCSCPAGGCNPVFPVPPPDPDPDDRRDKVNTSRTVRDESPDAEATTPPPADSITD</sequence>
<dbReference type="EMBL" id="CDMY01000283">
    <property type="protein sequence ID" value="CEL99574.1"/>
    <property type="molecule type" value="Genomic_DNA"/>
</dbReference>
<feature type="signal peptide" evidence="2">
    <location>
        <begin position="1"/>
        <end position="21"/>
    </location>
</feature>
<dbReference type="VEuPathDB" id="CryptoDB:Vbra_12642"/>
<evidence type="ECO:0000256" key="2">
    <source>
        <dbReference type="SAM" id="SignalP"/>
    </source>
</evidence>
<evidence type="ECO:0000313" key="3">
    <source>
        <dbReference type="EMBL" id="CEL99574.1"/>
    </source>
</evidence>
<dbReference type="AlphaFoldDB" id="A0A0G4EQ65"/>
<evidence type="ECO:0000256" key="1">
    <source>
        <dbReference type="SAM" id="MobiDB-lite"/>
    </source>
</evidence>
<evidence type="ECO:0008006" key="5">
    <source>
        <dbReference type="Google" id="ProtNLM"/>
    </source>
</evidence>
<accession>A0A0G4EQ65</accession>
<feature type="compositionally biased region" description="Pro residues" evidence="1">
    <location>
        <begin position="169"/>
        <end position="178"/>
    </location>
</feature>
<dbReference type="InParanoid" id="A0A0G4EQ65"/>
<organism evidence="3 4">
    <name type="scientific">Vitrella brassicaformis (strain CCMP3155)</name>
    <dbReference type="NCBI Taxonomy" id="1169540"/>
    <lineage>
        <taxon>Eukaryota</taxon>
        <taxon>Sar</taxon>
        <taxon>Alveolata</taxon>
        <taxon>Colpodellida</taxon>
        <taxon>Vitrellaceae</taxon>
        <taxon>Vitrella</taxon>
    </lineage>
</organism>
<evidence type="ECO:0000313" key="4">
    <source>
        <dbReference type="Proteomes" id="UP000041254"/>
    </source>
</evidence>
<keyword evidence="4" id="KW-1185">Reference proteome</keyword>
<feature type="region of interest" description="Disordered" evidence="1">
    <location>
        <begin position="137"/>
        <end position="178"/>
    </location>
</feature>
<dbReference type="Proteomes" id="UP000041254">
    <property type="component" value="Unassembled WGS sequence"/>
</dbReference>
<name>A0A0G4EQ65_VITBC</name>